<keyword evidence="7 15" id="KW-0479">Metal-binding</keyword>
<feature type="binding site" evidence="15">
    <location>
        <position position="471"/>
    </location>
    <ligand>
        <name>Mg(2+)</name>
        <dbReference type="ChEBI" id="CHEBI:18420"/>
        <note>shared with alpha subunit</note>
    </ligand>
</feature>
<evidence type="ECO:0000256" key="9">
    <source>
        <dbReference type="ARBA" id="ARBA00022840"/>
    </source>
</evidence>
<comment type="subunit">
    <text evidence="3 15">Tetramer of two alpha and two beta subunits.</text>
</comment>
<dbReference type="SMART" id="SM00896">
    <property type="entry name" value="FDX-ACB"/>
    <property type="match status" value="1"/>
</dbReference>
<dbReference type="PROSITE" id="PS50886">
    <property type="entry name" value="TRBD"/>
    <property type="match status" value="1"/>
</dbReference>
<gene>
    <name evidence="15 20" type="primary">pheT</name>
    <name evidence="20" type="ORF">KRR39_11045</name>
</gene>
<dbReference type="Proteomes" id="UP000683575">
    <property type="component" value="Chromosome"/>
</dbReference>
<dbReference type="InterPro" id="IPR005146">
    <property type="entry name" value="B3/B4_tRNA-bd"/>
</dbReference>
<comment type="catalytic activity">
    <reaction evidence="14 15">
        <text>tRNA(Phe) + L-phenylalanine + ATP = L-phenylalanyl-tRNA(Phe) + AMP + diphosphate + H(+)</text>
        <dbReference type="Rhea" id="RHEA:19413"/>
        <dbReference type="Rhea" id="RHEA-COMP:9668"/>
        <dbReference type="Rhea" id="RHEA-COMP:9699"/>
        <dbReference type="ChEBI" id="CHEBI:15378"/>
        <dbReference type="ChEBI" id="CHEBI:30616"/>
        <dbReference type="ChEBI" id="CHEBI:33019"/>
        <dbReference type="ChEBI" id="CHEBI:58095"/>
        <dbReference type="ChEBI" id="CHEBI:78442"/>
        <dbReference type="ChEBI" id="CHEBI:78531"/>
        <dbReference type="ChEBI" id="CHEBI:456215"/>
        <dbReference type="EC" id="6.1.1.20"/>
    </reaction>
</comment>
<dbReference type="Pfam" id="PF01588">
    <property type="entry name" value="tRNA_bind"/>
    <property type="match status" value="1"/>
</dbReference>
<dbReference type="SMART" id="SM00874">
    <property type="entry name" value="B5"/>
    <property type="match status" value="1"/>
</dbReference>
<dbReference type="FunFam" id="3.30.70.380:FF:000001">
    <property type="entry name" value="Phenylalanine--tRNA ligase beta subunit"/>
    <property type="match status" value="1"/>
</dbReference>
<dbReference type="GO" id="GO:0009328">
    <property type="term" value="C:phenylalanine-tRNA ligase complex"/>
    <property type="evidence" value="ECO:0007669"/>
    <property type="project" value="TreeGrafter"/>
</dbReference>
<dbReference type="GO" id="GO:0006432">
    <property type="term" value="P:phenylalanyl-tRNA aminoacylation"/>
    <property type="evidence" value="ECO:0007669"/>
    <property type="project" value="UniProtKB-UniRule"/>
</dbReference>
<dbReference type="InterPro" id="IPR005147">
    <property type="entry name" value="tRNA_synthase_B5-dom"/>
</dbReference>
<dbReference type="KEGG" id="nps:KRR39_11045"/>
<feature type="domain" description="B5" evidence="19">
    <location>
        <begin position="409"/>
        <end position="484"/>
    </location>
</feature>
<comment type="similarity">
    <text evidence="2 15">Belongs to the phenylalanyl-tRNA synthetase beta subunit family. Type 1 subfamily.</text>
</comment>
<keyword evidence="11 16" id="KW-0694">RNA-binding</keyword>
<evidence type="ECO:0000313" key="21">
    <source>
        <dbReference type="Proteomes" id="UP000683575"/>
    </source>
</evidence>
<dbReference type="Pfam" id="PF17759">
    <property type="entry name" value="tRNA_synthFbeta"/>
    <property type="match status" value="1"/>
</dbReference>
<dbReference type="InterPro" id="IPR002547">
    <property type="entry name" value="tRNA-bd_dom"/>
</dbReference>
<evidence type="ECO:0000256" key="11">
    <source>
        <dbReference type="ARBA" id="ARBA00022884"/>
    </source>
</evidence>
<evidence type="ECO:0000256" key="6">
    <source>
        <dbReference type="ARBA" id="ARBA00022598"/>
    </source>
</evidence>
<keyword evidence="4 15" id="KW-0963">Cytoplasm</keyword>
<name>A0A975T237_9ACTN</name>
<dbReference type="InterPro" id="IPR045060">
    <property type="entry name" value="Phe-tRNA-ligase_IIc_bsu"/>
</dbReference>
<feature type="domain" description="TRNA-binding" evidence="17">
    <location>
        <begin position="42"/>
        <end position="158"/>
    </location>
</feature>
<dbReference type="Pfam" id="PF03483">
    <property type="entry name" value="B3_4"/>
    <property type="match status" value="1"/>
</dbReference>
<feature type="domain" description="FDX-ACB" evidence="18">
    <location>
        <begin position="734"/>
        <end position="827"/>
    </location>
</feature>
<dbReference type="InterPro" id="IPR033714">
    <property type="entry name" value="tRNA_bind_bactPheRS"/>
</dbReference>
<evidence type="ECO:0000256" key="15">
    <source>
        <dbReference type="HAMAP-Rule" id="MF_00283"/>
    </source>
</evidence>
<evidence type="ECO:0000256" key="1">
    <source>
        <dbReference type="ARBA" id="ARBA00004496"/>
    </source>
</evidence>
<dbReference type="EC" id="6.1.1.20" evidence="15"/>
<evidence type="ECO:0000256" key="12">
    <source>
        <dbReference type="ARBA" id="ARBA00022917"/>
    </source>
</evidence>
<evidence type="ECO:0000259" key="19">
    <source>
        <dbReference type="PROSITE" id="PS51483"/>
    </source>
</evidence>
<keyword evidence="5 16" id="KW-0820">tRNA-binding</keyword>
<keyword evidence="6 15" id="KW-0436">Ligase</keyword>
<dbReference type="PROSITE" id="PS51483">
    <property type="entry name" value="B5"/>
    <property type="match status" value="1"/>
</dbReference>
<dbReference type="InterPro" id="IPR005121">
    <property type="entry name" value="Fdx_antiC-bd"/>
</dbReference>
<organism evidence="20 21">
    <name type="scientific">Nocardioides panacis</name>
    <dbReference type="NCBI Taxonomy" id="2849501"/>
    <lineage>
        <taxon>Bacteria</taxon>
        <taxon>Bacillati</taxon>
        <taxon>Actinomycetota</taxon>
        <taxon>Actinomycetes</taxon>
        <taxon>Propionibacteriales</taxon>
        <taxon>Nocardioidaceae</taxon>
        <taxon>Nocardioides</taxon>
    </lineage>
</organism>
<comment type="cofactor">
    <cofactor evidence="15">
        <name>Mg(2+)</name>
        <dbReference type="ChEBI" id="CHEBI:18420"/>
    </cofactor>
    <text evidence="15">Binds 2 magnesium ions per tetramer.</text>
</comment>
<evidence type="ECO:0000256" key="14">
    <source>
        <dbReference type="ARBA" id="ARBA00049255"/>
    </source>
</evidence>
<dbReference type="InterPro" id="IPR004532">
    <property type="entry name" value="Phe-tRNA-ligase_IIc_bsu_bact"/>
</dbReference>
<dbReference type="Pfam" id="PF03484">
    <property type="entry name" value="B5"/>
    <property type="match status" value="1"/>
</dbReference>
<evidence type="ECO:0000256" key="2">
    <source>
        <dbReference type="ARBA" id="ARBA00008653"/>
    </source>
</evidence>
<evidence type="ECO:0000256" key="10">
    <source>
        <dbReference type="ARBA" id="ARBA00022842"/>
    </source>
</evidence>
<evidence type="ECO:0000313" key="20">
    <source>
        <dbReference type="EMBL" id="QWZ10210.1"/>
    </source>
</evidence>
<keyword evidence="12 15" id="KW-0648">Protein biosynthesis</keyword>
<dbReference type="AlphaFoldDB" id="A0A975T237"/>
<dbReference type="GO" id="GO:0004826">
    <property type="term" value="F:phenylalanine-tRNA ligase activity"/>
    <property type="evidence" value="ECO:0007669"/>
    <property type="project" value="UniProtKB-UniRule"/>
</dbReference>
<evidence type="ECO:0000256" key="4">
    <source>
        <dbReference type="ARBA" id="ARBA00022490"/>
    </source>
</evidence>
<feature type="binding site" evidence="15">
    <location>
        <position position="468"/>
    </location>
    <ligand>
        <name>Mg(2+)</name>
        <dbReference type="ChEBI" id="CHEBI:18420"/>
        <note>shared with alpha subunit</note>
    </ligand>
</feature>
<feature type="binding site" evidence="15">
    <location>
        <position position="462"/>
    </location>
    <ligand>
        <name>Mg(2+)</name>
        <dbReference type="ChEBI" id="CHEBI:18420"/>
        <note>shared with alpha subunit</note>
    </ligand>
</feature>
<reference evidence="20" key="1">
    <citation type="submission" date="2021-06" db="EMBL/GenBank/DDBJ databases">
        <title>Complete genome sequence of Nocardioides sp. G188.</title>
        <authorList>
            <person name="Im W.-T."/>
        </authorList>
    </citation>
    <scope>NUCLEOTIDE SEQUENCE</scope>
    <source>
        <strain evidence="20">G188</strain>
    </source>
</reference>
<dbReference type="SMART" id="SM00873">
    <property type="entry name" value="B3_4"/>
    <property type="match status" value="1"/>
</dbReference>
<dbReference type="CDD" id="cd02796">
    <property type="entry name" value="tRNA_bind_bactPheRS"/>
    <property type="match status" value="1"/>
</dbReference>
<evidence type="ECO:0000256" key="7">
    <source>
        <dbReference type="ARBA" id="ARBA00022723"/>
    </source>
</evidence>
<evidence type="ECO:0000256" key="13">
    <source>
        <dbReference type="ARBA" id="ARBA00023146"/>
    </source>
</evidence>
<dbReference type="PROSITE" id="PS51447">
    <property type="entry name" value="FDX_ACB"/>
    <property type="match status" value="1"/>
</dbReference>
<dbReference type="RefSeq" id="WP_216942056.1">
    <property type="nucleotide sequence ID" value="NZ_CP077062.1"/>
</dbReference>
<evidence type="ECO:0000256" key="5">
    <source>
        <dbReference type="ARBA" id="ARBA00022555"/>
    </source>
</evidence>
<dbReference type="GO" id="GO:0000287">
    <property type="term" value="F:magnesium ion binding"/>
    <property type="evidence" value="ECO:0007669"/>
    <property type="project" value="UniProtKB-UniRule"/>
</dbReference>
<dbReference type="NCBIfam" id="TIGR00472">
    <property type="entry name" value="pheT_bact"/>
    <property type="match status" value="1"/>
</dbReference>
<keyword evidence="21" id="KW-1185">Reference proteome</keyword>
<evidence type="ECO:0000256" key="16">
    <source>
        <dbReference type="PROSITE-ProRule" id="PRU00209"/>
    </source>
</evidence>
<dbReference type="PANTHER" id="PTHR10947">
    <property type="entry name" value="PHENYLALANYL-TRNA SYNTHETASE BETA CHAIN AND LEUCINE-RICH REPEAT-CONTAINING PROTEIN 47"/>
    <property type="match status" value="1"/>
</dbReference>
<dbReference type="InterPro" id="IPR041616">
    <property type="entry name" value="PheRS_beta_core"/>
</dbReference>
<dbReference type="PANTHER" id="PTHR10947:SF0">
    <property type="entry name" value="PHENYLALANINE--TRNA LIGASE BETA SUBUNIT"/>
    <property type="match status" value="1"/>
</dbReference>
<dbReference type="GO" id="GO:0000049">
    <property type="term" value="F:tRNA binding"/>
    <property type="evidence" value="ECO:0007669"/>
    <property type="project" value="UniProtKB-UniRule"/>
</dbReference>
<dbReference type="FunFam" id="3.30.930.10:FF:000130">
    <property type="entry name" value="Phenylalanine--tRNA ligase beta subunit"/>
    <property type="match status" value="1"/>
</dbReference>
<accession>A0A975T237</accession>
<evidence type="ECO:0000256" key="8">
    <source>
        <dbReference type="ARBA" id="ARBA00022741"/>
    </source>
</evidence>
<keyword evidence="9 15" id="KW-0067">ATP-binding</keyword>
<dbReference type="EMBL" id="CP077062">
    <property type="protein sequence ID" value="QWZ10210.1"/>
    <property type="molecule type" value="Genomic_DNA"/>
</dbReference>
<protein>
    <recommendedName>
        <fullName evidence="15">Phenylalanine--tRNA ligase beta subunit</fullName>
        <ecNumber evidence="15">6.1.1.20</ecNumber>
    </recommendedName>
    <alternativeName>
        <fullName evidence="15">Phenylalanyl-tRNA synthetase beta subunit</fullName>
        <shortName evidence="15">PheRS</shortName>
    </alternativeName>
</protein>
<evidence type="ECO:0000259" key="18">
    <source>
        <dbReference type="PROSITE" id="PS51447"/>
    </source>
</evidence>
<comment type="subcellular location">
    <subcellularLocation>
        <location evidence="1 15">Cytoplasm</location>
    </subcellularLocation>
</comment>
<dbReference type="Pfam" id="PF03147">
    <property type="entry name" value="FDX-ACB"/>
    <property type="match status" value="1"/>
</dbReference>
<keyword evidence="10 15" id="KW-0460">Magnesium</keyword>
<dbReference type="GO" id="GO:0005524">
    <property type="term" value="F:ATP binding"/>
    <property type="evidence" value="ECO:0007669"/>
    <property type="project" value="UniProtKB-UniRule"/>
</dbReference>
<keyword evidence="13 15" id="KW-0030">Aminoacyl-tRNA synthetase</keyword>
<proteinExistence type="inferred from homology"/>
<evidence type="ECO:0000259" key="17">
    <source>
        <dbReference type="PROSITE" id="PS50886"/>
    </source>
</evidence>
<sequence>MKAPLSWIRAYVDLPDDVTAADLAHRLTALGLKLEALESPGSDLVGPLVVGRVLSMEPEPQKNGKTINWCQVDCGPEHGVHGIVCGAHNFAPGDLVVVSLPGATLPGGFQIASRKTYGHVSDGMICSTKELGTGEDHGGILVLDPRIDGELQPGDDVVDLLGLRDDVIEFEINPDRAYALSLRGIAREAAIAYDVPFHDPAERDVPAPNDRGYPVRLEAPDACPVFVTRTVTGFDPAAPTPRHIARRIQLAGMRPISLGVDVTNYVMLELGQPLHGYDGDRLSGPIVVRRAREGEKITTLDDVRRSLSAEDLLITDDNGPIGIAGVMGGQTTELSETSTTVVIEAAHFEPTTIFRSARRHKLPSEASKRFERGVDPLLPAYAADRVAELLVAHGGGTVSDGVTYAGTPPEPRPITAPVDLPARITGMAIDAGTTVAHLRTVGCTVTTDGTTLTALPPTWRPDVTDPYDLVEEVARIVGYTEVPSVLPSAPSGRGLTRSQRLRRRVGFALAGAGLVEVKNWPFVGAGDFDRLGLPEDDVLRDTIRIANPLSEQKPVLTTTLLPGLLDTAARNVGRGLAAVAIYETAPVFVPTPERLKAPILGVDWRPDEADLAKLMAAVPHQPLTLGVVLAGERDASGWWGPGRPATWADAVQVVREVARVLRVEVEVVQATRAPWHPGRCAELRVDGVAFGHAGELHPAVCAGYGLPARTCAVEVDLEFLIARAPLVVRPEPFSTYPVAKEDVAFELDADVPAESVARVIREAAGELLESVRVFDLYTGAPIPAGRKSLAFALRFRAPDRTLTEPETAEARDRAVAAVVSEFGAVHRA</sequence>
<dbReference type="HAMAP" id="MF_00283">
    <property type="entry name" value="Phe_tRNA_synth_beta1"/>
    <property type="match status" value="1"/>
</dbReference>
<evidence type="ECO:0000256" key="3">
    <source>
        <dbReference type="ARBA" id="ARBA00011209"/>
    </source>
</evidence>
<feature type="binding site" evidence="15">
    <location>
        <position position="472"/>
    </location>
    <ligand>
        <name>Mg(2+)</name>
        <dbReference type="ChEBI" id="CHEBI:18420"/>
        <note>shared with alpha subunit</note>
    </ligand>
</feature>
<keyword evidence="8 15" id="KW-0547">Nucleotide-binding</keyword>